<feature type="transmembrane region" description="Helical" evidence="1">
    <location>
        <begin position="163"/>
        <end position="187"/>
    </location>
</feature>
<dbReference type="PANTHER" id="PTHR33979">
    <property type="entry name" value="OS02G0221600 PROTEIN"/>
    <property type="match status" value="1"/>
</dbReference>
<dbReference type="Pfam" id="PF13398">
    <property type="entry name" value="Peptidase_M50B"/>
    <property type="match status" value="1"/>
</dbReference>
<gene>
    <name evidence="2" type="ORF">C7437_104124</name>
</gene>
<keyword evidence="1" id="KW-0812">Transmembrane</keyword>
<dbReference type="AlphaFoldDB" id="A0A2W7N596"/>
<keyword evidence="1" id="KW-0472">Membrane</keyword>
<dbReference type="RefSeq" id="WP_170122367.1">
    <property type="nucleotide sequence ID" value="NZ_QKZI01000004.1"/>
</dbReference>
<dbReference type="PANTHER" id="PTHR33979:SF2">
    <property type="entry name" value="PEPTIDASE M50B-LIKE-DOMAIN-CONTAINING PROTEIN"/>
    <property type="match status" value="1"/>
</dbReference>
<proteinExistence type="predicted"/>
<dbReference type="InterPro" id="IPR049500">
    <property type="entry name" value="Peptidase_M50B-like"/>
</dbReference>
<feature type="transmembrane region" description="Helical" evidence="1">
    <location>
        <begin position="92"/>
        <end position="111"/>
    </location>
</feature>
<feature type="transmembrane region" description="Helical" evidence="1">
    <location>
        <begin position="117"/>
        <end position="134"/>
    </location>
</feature>
<protein>
    <submittedName>
        <fullName evidence="2">Peptidase M50B-like protein</fullName>
    </submittedName>
</protein>
<keyword evidence="3" id="KW-1185">Reference proteome</keyword>
<accession>A0A2W7N596</accession>
<name>A0A2W7N596_9BACI</name>
<sequence length="236" mass="26608">MEKTNLIYVYLIIAFVLSNIPFLHSLIKGNARVSRVIHAIGMSVALANTMVHESSHGLMAFLTGGRIRGITLSADTSGLAETTSNSRIARILVSYAGYTGSSLVAVGLFYLLFLGEYAWIIYFFVILSAINWLFWVRNMYGFLWLTSFIGIMVFFLFKDFGILLMHISIFLSCMVLVQSIISAFVILKLSITNRKDAGDTTNLAKFTYIPALFWGLLFFVQSIIAAYFITRQYIFF</sequence>
<dbReference type="Proteomes" id="UP000248646">
    <property type="component" value="Unassembled WGS sequence"/>
</dbReference>
<keyword evidence="1" id="KW-1133">Transmembrane helix</keyword>
<organism evidence="2 3">
    <name type="scientific">Psychrobacillus insolitus</name>
    <dbReference type="NCBI Taxonomy" id="1461"/>
    <lineage>
        <taxon>Bacteria</taxon>
        <taxon>Bacillati</taxon>
        <taxon>Bacillota</taxon>
        <taxon>Bacilli</taxon>
        <taxon>Bacillales</taxon>
        <taxon>Bacillaceae</taxon>
        <taxon>Psychrobacillus</taxon>
    </lineage>
</organism>
<feature type="transmembrane region" description="Helical" evidence="1">
    <location>
        <begin position="141"/>
        <end position="157"/>
    </location>
</feature>
<dbReference type="EMBL" id="QKZI01000004">
    <property type="protein sequence ID" value="PZX04612.1"/>
    <property type="molecule type" value="Genomic_DNA"/>
</dbReference>
<reference evidence="2 3" key="1">
    <citation type="submission" date="2018-06" db="EMBL/GenBank/DDBJ databases">
        <title>Genomic Encyclopedia of Type Strains, Phase IV (KMG-IV): sequencing the most valuable type-strain genomes for metagenomic binning, comparative biology and taxonomic classification.</title>
        <authorList>
            <person name="Goeker M."/>
        </authorList>
    </citation>
    <scope>NUCLEOTIDE SEQUENCE [LARGE SCALE GENOMIC DNA]</scope>
    <source>
        <strain evidence="2 3">DSM 5</strain>
    </source>
</reference>
<evidence type="ECO:0000313" key="2">
    <source>
        <dbReference type="EMBL" id="PZX04612.1"/>
    </source>
</evidence>
<feature type="transmembrane region" description="Helical" evidence="1">
    <location>
        <begin position="208"/>
        <end position="229"/>
    </location>
</feature>
<evidence type="ECO:0000313" key="3">
    <source>
        <dbReference type="Proteomes" id="UP000248646"/>
    </source>
</evidence>
<feature type="transmembrane region" description="Helical" evidence="1">
    <location>
        <begin position="6"/>
        <end position="27"/>
    </location>
</feature>
<evidence type="ECO:0000256" key="1">
    <source>
        <dbReference type="SAM" id="Phobius"/>
    </source>
</evidence>
<comment type="caution">
    <text evidence="2">The sequence shown here is derived from an EMBL/GenBank/DDBJ whole genome shotgun (WGS) entry which is preliminary data.</text>
</comment>